<dbReference type="WBParaSite" id="HNAJ_0001373701-mRNA-1">
    <property type="protein sequence ID" value="HNAJ_0001373701-mRNA-1"/>
    <property type="gene ID" value="HNAJ_0001373701"/>
</dbReference>
<evidence type="ECO:0000313" key="3">
    <source>
        <dbReference type="WBParaSite" id="HNAJ_0001373701-mRNA-1"/>
    </source>
</evidence>
<evidence type="ECO:0000313" key="1">
    <source>
        <dbReference type="EMBL" id="VDO16807.1"/>
    </source>
</evidence>
<reference evidence="3" key="1">
    <citation type="submission" date="2017-02" db="UniProtKB">
        <authorList>
            <consortium name="WormBaseParasite"/>
        </authorList>
    </citation>
    <scope>IDENTIFICATION</scope>
</reference>
<gene>
    <name evidence="1" type="ORF">HNAJ_LOCUS13711</name>
</gene>
<name>A0A0R3U0T8_RODNA</name>
<protein>
    <submittedName>
        <fullName evidence="3">Ribosome biogenesis protein slx9-like</fullName>
    </submittedName>
</protein>
<accession>A0A0R3U0T8</accession>
<evidence type="ECO:0000313" key="2">
    <source>
        <dbReference type="Proteomes" id="UP000278807"/>
    </source>
</evidence>
<sequence>MTPLALVLFVRTNALSYSPFICDLDFAIKSRECSFVCTYVHFLLTDYCGHSSYEELIFRNILLWNLKPSFHIIISNKTAQPGKFLVSEIELFLSFVLQAPALKQKRSTQRRAKRPVKLKDNEHLKDILKDFSDKKP</sequence>
<dbReference type="STRING" id="102285.A0A0R3U0T8"/>
<dbReference type="Proteomes" id="UP000278807">
    <property type="component" value="Unassembled WGS sequence"/>
</dbReference>
<dbReference type="EMBL" id="UZAE01015934">
    <property type="protein sequence ID" value="VDO16807.1"/>
    <property type="molecule type" value="Genomic_DNA"/>
</dbReference>
<organism evidence="3">
    <name type="scientific">Rodentolepis nana</name>
    <name type="common">Dwarf tapeworm</name>
    <name type="synonym">Hymenolepis nana</name>
    <dbReference type="NCBI Taxonomy" id="102285"/>
    <lineage>
        <taxon>Eukaryota</taxon>
        <taxon>Metazoa</taxon>
        <taxon>Spiralia</taxon>
        <taxon>Lophotrochozoa</taxon>
        <taxon>Platyhelminthes</taxon>
        <taxon>Cestoda</taxon>
        <taxon>Eucestoda</taxon>
        <taxon>Cyclophyllidea</taxon>
        <taxon>Hymenolepididae</taxon>
        <taxon>Rodentolepis</taxon>
    </lineage>
</organism>
<reference evidence="1 2" key="2">
    <citation type="submission" date="2018-11" db="EMBL/GenBank/DDBJ databases">
        <authorList>
            <consortium name="Pathogen Informatics"/>
        </authorList>
    </citation>
    <scope>NUCLEOTIDE SEQUENCE [LARGE SCALE GENOMIC DNA]</scope>
</reference>
<dbReference type="OrthoDB" id="5323195at2759"/>
<dbReference type="AlphaFoldDB" id="A0A0R3U0T8"/>
<keyword evidence="2" id="KW-1185">Reference proteome</keyword>
<proteinExistence type="predicted"/>